<dbReference type="GO" id="GO:1990077">
    <property type="term" value="C:primosome complex"/>
    <property type="evidence" value="ECO:0007669"/>
    <property type="project" value="UniProtKB-KW"/>
</dbReference>
<dbReference type="KEGG" id="dhy:DESAM_22024"/>
<evidence type="ECO:0000256" key="4">
    <source>
        <dbReference type="ARBA" id="ARBA00022695"/>
    </source>
</evidence>
<gene>
    <name evidence="12" type="primary">dnaG</name>
    <name evidence="16" type="ORF">DESAM_22024</name>
</gene>
<dbReference type="GO" id="GO:0006269">
    <property type="term" value="P:DNA replication, synthesis of primer"/>
    <property type="evidence" value="ECO:0007669"/>
    <property type="project" value="UniProtKB-UniRule"/>
</dbReference>
<comment type="catalytic activity">
    <reaction evidence="12">
        <text>ssDNA + n NTP = ssDNA/pppN(pN)n-1 hybrid + (n-1) diphosphate.</text>
        <dbReference type="EC" id="2.7.7.101"/>
    </reaction>
</comment>
<comment type="function">
    <text evidence="12 13">RNA polymerase that catalyzes the synthesis of short RNA molecules used as primers for DNA polymerase during DNA replication.</text>
</comment>
<keyword evidence="6 12" id="KW-0479">Metal-binding</keyword>
<dbReference type="PATRIC" id="fig|1121451.3.peg.2247"/>
<dbReference type="Gene3D" id="3.90.980.10">
    <property type="entry name" value="DNA primase, catalytic core, N-terminal domain"/>
    <property type="match status" value="1"/>
</dbReference>
<dbReference type="InterPro" id="IPR034151">
    <property type="entry name" value="TOPRIM_DnaG_bac"/>
</dbReference>
<evidence type="ECO:0000259" key="15">
    <source>
        <dbReference type="PROSITE" id="PS50880"/>
    </source>
</evidence>
<organism evidence="16 17">
    <name type="scientific">Maridesulfovibrio hydrothermalis AM13 = DSM 14728</name>
    <dbReference type="NCBI Taxonomy" id="1121451"/>
    <lineage>
        <taxon>Bacteria</taxon>
        <taxon>Pseudomonadati</taxon>
        <taxon>Thermodesulfobacteriota</taxon>
        <taxon>Desulfovibrionia</taxon>
        <taxon>Desulfovibrionales</taxon>
        <taxon>Desulfovibrionaceae</taxon>
        <taxon>Maridesulfovibrio</taxon>
    </lineage>
</organism>
<evidence type="ECO:0000256" key="6">
    <source>
        <dbReference type="ARBA" id="ARBA00022723"/>
    </source>
</evidence>
<comment type="similarity">
    <text evidence="12 13">Belongs to the DnaG primase family.</text>
</comment>
<evidence type="ECO:0000256" key="3">
    <source>
        <dbReference type="ARBA" id="ARBA00022679"/>
    </source>
</evidence>
<dbReference type="PIRSF" id="PIRSF002811">
    <property type="entry name" value="DnaG"/>
    <property type="match status" value="1"/>
</dbReference>
<accession>L0RFD8</accession>
<dbReference type="NCBIfam" id="TIGR01391">
    <property type="entry name" value="dnaG"/>
    <property type="match status" value="1"/>
</dbReference>
<dbReference type="PANTHER" id="PTHR30313:SF2">
    <property type="entry name" value="DNA PRIMASE"/>
    <property type="match status" value="1"/>
</dbReference>
<comment type="subunit">
    <text evidence="12">Monomer. Interacts with DnaB.</text>
</comment>
<proteinExistence type="inferred from homology"/>
<dbReference type="SUPFAM" id="SSF57783">
    <property type="entry name" value="Zinc beta-ribbon"/>
    <property type="match status" value="1"/>
</dbReference>
<comment type="cofactor">
    <cofactor evidence="12 13 14">
        <name>Zn(2+)</name>
        <dbReference type="ChEBI" id="CHEBI:29105"/>
    </cofactor>
    <text evidence="12 13 14">Binds 1 zinc ion per monomer.</text>
</comment>
<dbReference type="EMBL" id="FO203522">
    <property type="protein sequence ID" value="CCO24291.1"/>
    <property type="molecule type" value="Genomic_DNA"/>
</dbReference>
<keyword evidence="3 12" id="KW-0808">Transferase</keyword>
<feature type="zinc finger region" description="CHC2-type" evidence="12 14">
    <location>
        <begin position="49"/>
        <end position="73"/>
    </location>
</feature>
<evidence type="ECO:0000256" key="11">
    <source>
        <dbReference type="ARBA" id="ARBA00023163"/>
    </source>
</evidence>
<dbReference type="SMART" id="SM00493">
    <property type="entry name" value="TOPRIM"/>
    <property type="match status" value="1"/>
</dbReference>
<dbReference type="InterPro" id="IPR036977">
    <property type="entry name" value="DNA_primase_Znf_CHC2"/>
</dbReference>
<dbReference type="PANTHER" id="PTHR30313">
    <property type="entry name" value="DNA PRIMASE"/>
    <property type="match status" value="1"/>
</dbReference>
<dbReference type="InterPro" id="IPR037068">
    <property type="entry name" value="DNA_primase_core_N_sf"/>
</dbReference>
<keyword evidence="10 12" id="KW-0238">DNA-binding</keyword>
<dbReference type="InterPro" id="IPR006295">
    <property type="entry name" value="DNA_primase_DnaG"/>
</dbReference>
<dbReference type="InterPro" id="IPR050219">
    <property type="entry name" value="DnaG_primase"/>
</dbReference>
<dbReference type="Proteomes" id="UP000010808">
    <property type="component" value="Chromosome"/>
</dbReference>
<dbReference type="AlphaFoldDB" id="L0RFD8"/>
<dbReference type="InterPro" id="IPR013264">
    <property type="entry name" value="DNAG_N"/>
</dbReference>
<evidence type="ECO:0000256" key="2">
    <source>
        <dbReference type="ARBA" id="ARBA00022515"/>
    </source>
</evidence>
<keyword evidence="9" id="KW-0460">Magnesium</keyword>
<dbReference type="Pfam" id="PF13155">
    <property type="entry name" value="Toprim_2"/>
    <property type="match status" value="1"/>
</dbReference>
<keyword evidence="7 12" id="KW-0863">Zinc-finger</keyword>
<sequence length="591" mass="65552">MASNCFGDEQGGLLDRAAIEAIKDRLDIVDIVRRYVELKPVSGRWMGSCPFHQEKTPSMSVNGDEGFFYCFGCQASGDIFDFYSRINGLEFKDALEQLAAEAGVELTPGKVDPQAAKRSSERKVFMDMHEQAANYFSRMLKLPEGRTARTYLKRRGLDASVIESFGLGCSNDDWQGLEKFLISKGFTAEQGVKSGLLSQNAKGRTYDRFRGRLIFPIKNLSGRVIAFGGRIITDGEPKYLNSSDTPIYKKGDHLYGLSQARNSIARTKSVLLTEGYMDVISLHQFGYTNSCGVLGTALTPDQVKRLSGFCSKVDLVFDGDSAGVKAALRSAEMILTQGVSCGVVVLPDGEDVDSLLQAKGAEGFKVFLDEARDGLDYCLATLNQSASPREIMDWAQGFLKKMSNASLRAFYIPKVATGLGVAEAELRSVFSGVLNSPPPQQQKVQREEPRAMAPVGAQVKDDKYFLRYAVKHLEYVTELSERGIAQVLTSHWGKTLWSKLAAHSGQDIISFLDDSEKKFYAGCRMEEALSGPELDEEWRHVCKVIARRRYDLGRKKLMDALRRAQAEGDAGRVSAYLKVLNDSVWRDDEQH</sequence>
<dbReference type="InterPro" id="IPR006171">
    <property type="entry name" value="TOPRIM_dom"/>
</dbReference>
<comment type="domain">
    <text evidence="12">Contains an N-terminal zinc-binding domain, a central core domain that contains the primase activity, and a C-terminal DnaB-binding domain.</text>
</comment>
<dbReference type="InterPro" id="IPR002694">
    <property type="entry name" value="Znf_CHC2"/>
</dbReference>
<dbReference type="Gene3D" id="3.90.580.10">
    <property type="entry name" value="Zinc finger, CHC2-type domain"/>
    <property type="match status" value="1"/>
</dbReference>
<dbReference type="GO" id="GO:0005737">
    <property type="term" value="C:cytoplasm"/>
    <property type="evidence" value="ECO:0007669"/>
    <property type="project" value="TreeGrafter"/>
</dbReference>
<evidence type="ECO:0000313" key="17">
    <source>
        <dbReference type="Proteomes" id="UP000010808"/>
    </source>
</evidence>
<dbReference type="HOGENOM" id="CLU_013501_3_1_7"/>
<dbReference type="GO" id="GO:0000428">
    <property type="term" value="C:DNA-directed RNA polymerase complex"/>
    <property type="evidence" value="ECO:0007669"/>
    <property type="project" value="UniProtKB-KW"/>
</dbReference>
<dbReference type="CDD" id="cd03364">
    <property type="entry name" value="TOPRIM_DnaG_primases"/>
    <property type="match status" value="1"/>
</dbReference>
<dbReference type="EC" id="2.7.7.101" evidence="12"/>
<name>L0RFD8_9BACT</name>
<protein>
    <recommendedName>
        <fullName evidence="12 13">DNA primase</fullName>
        <ecNumber evidence="12">2.7.7.101</ecNumber>
    </recommendedName>
</protein>
<dbReference type="Gene3D" id="3.40.1360.10">
    <property type="match status" value="1"/>
</dbReference>
<feature type="domain" description="Toprim" evidence="15">
    <location>
        <begin position="268"/>
        <end position="351"/>
    </location>
</feature>
<dbReference type="FunFam" id="3.90.580.10:FF:000001">
    <property type="entry name" value="DNA primase"/>
    <property type="match status" value="1"/>
</dbReference>
<dbReference type="Pfam" id="PF01807">
    <property type="entry name" value="Zn_ribbon_DnaG"/>
    <property type="match status" value="1"/>
</dbReference>
<keyword evidence="8 12" id="KW-0862">Zinc</keyword>
<dbReference type="GO" id="GO:0008270">
    <property type="term" value="F:zinc ion binding"/>
    <property type="evidence" value="ECO:0007669"/>
    <property type="project" value="UniProtKB-UniRule"/>
</dbReference>
<dbReference type="STRING" id="1121451.DESAM_22024"/>
<dbReference type="eggNOG" id="COG0358">
    <property type="taxonomic scope" value="Bacteria"/>
</dbReference>
<evidence type="ECO:0000256" key="12">
    <source>
        <dbReference type="HAMAP-Rule" id="MF_00974"/>
    </source>
</evidence>
<keyword evidence="11 12" id="KW-0804">Transcription</keyword>
<dbReference type="InterPro" id="IPR030846">
    <property type="entry name" value="DnaG_bac"/>
</dbReference>
<dbReference type="SUPFAM" id="SSF56731">
    <property type="entry name" value="DNA primase core"/>
    <property type="match status" value="1"/>
</dbReference>
<keyword evidence="1 12" id="KW-0240">DNA-directed RNA polymerase</keyword>
<evidence type="ECO:0000256" key="10">
    <source>
        <dbReference type="ARBA" id="ARBA00023125"/>
    </source>
</evidence>
<evidence type="ECO:0000256" key="1">
    <source>
        <dbReference type="ARBA" id="ARBA00022478"/>
    </source>
</evidence>
<evidence type="ECO:0000256" key="13">
    <source>
        <dbReference type="PIRNR" id="PIRNR002811"/>
    </source>
</evidence>
<keyword evidence="5 12" id="KW-0235">DNA replication</keyword>
<keyword evidence="4 12" id="KW-0548">Nucleotidyltransferase</keyword>
<keyword evidence="2 12" id="KW-0639">Primosome</keyword>
<dbReference type="HAMAP" id="MF_00974">
    <property type="entry name" value="DNA_primase_DnaG"/>
    <property type="match status" value="1"/>
</dbReference>
<keyword evidence="17" id="KW-1185">Reference proteome</keyword>
<dbReference type="SMART" id="SM00400">
    <property type="entry name" value="ZnF_CHCC"/>
    <property type="match status" value="1"/>
</dbReference>
<dbReference type="FunFam" id="3.90.980.10:FF:000001">
    <property type="entry name" value="DNA primase"/>
    <property type="match status" value="1"/>
</dbReference>
<evidence type="ECO:0000256" key="5">
    <source>
        <dbReference type="ARBA" id="ARBA00022705"/>
    </source>
</evidence>
<evidence type="ECO:0000256" key="14">
    <source>
        <dbReference type="PIRSR" id="PIRSR002811-1"/>
    </source>
</evidence>
<dbReference type="GO" id="GO:0003899">
    <property type="term" value="F:DNA-directed RNA polymerase activity"/>
    <property type="evidence" value="ECO:0007669"/>
    <property type="project" value="UniProtKB-UniRule"/>
</dbReference>
<dbReference type="PROSITE" id="PS50880">
    <property type="entry name" value="TOPRIM"/>
    <property type="match status" value="1"/>
</dbReference>
<dbReference type="GO" id="GO:0003677">
    <property type="term" value="F:DNA binding"/>
    <property type="evidence" value="ECO:0007669"/>
    <property type="project" value="UniProtKB-KW"/>
</dbReference>
<evidence type="ECO:0000256" key="7">
    <source>
        <dbReference type="ARBA" id="ARBA00022771"/>
    </source>
</evidence>
<evidence type="ECO:0000313" key="16">
    <source>
        <dbReference type="EMBL" id="CCO24291.1"/>
    </source>
</evidence>
<evidence type="ECO:0000256" key="8">
    <source>
        <dbReference type="ARBA" id="ARBA00022833"/>
    </source>
</evidence>
<evidence type="ECO:0000256" key="9">
    <source>
        <dbReference type="ARBA" id="ARBA00022842"/>
    </source>
</evidence>
<dbReference type="Pfam" id="PF08275">
    <property type="entry name" value="DNAG_N"/>
    <property type="match status" value="1"/>
</dbReference>
<reference evidence="16 17" key="1">
    <citation type="submission" date="2012-10" db="EMBL/GenBank/DDBJ databases">
        <authorList>
            <person name="Genoscope - CEA"/>
        </authorList>
    </citation>
    <scope>NUCLEOTIDE SEQUENCE [LARGE SCALE GENOMIC DNA]</scope>
    <source>
        <strain evidence="17">AM13 / DSM 14728</strain>
    </source>
</reference>